<dbReference type="Pfam" id="PF12911">
    <property type="entry name" value="OppC_N"/>
    <property type="match status" value="1"/>
</dbReference>
<keyword evidence="6 7" id="KW-0472">Membrane</keyword>
<comment type="similarity">
    <text evidence="7">Belongs to the binding-protein-dependent transport system permease family.</text>
</comment>
<evidence type="ECO:0000256" key="5">
    <source>
        <dbReference type="ARBA" id="ARBA00022989"/>
    </source>
</evidence>
<dbReference type="Gene3D" id="1.10.3720.10">
    <property type="entry name" value="MetI-like"/>
    <property type="match status" value="1"/>
</dbReference>
<evidence type="ECO:0000313" key="10">
    <source>
        <dbReference type="EMBL" id="TWH69694.1"/>
    </source>
</evidence>
<evidence type="ECO:0000313" key="11">
    <source>
        <dbReference type="Proteomes" id="UP000319825"/>
    </source>
</evidence>
<dbReference type="InterPro" id="IPR050366">
    <property type="entry name" value="BP-dependent_transpt_permease"/>
</dbReference>
<feature type="transmembrane region" description="Helical" evidence="7">
    <location>
        <begin position="216"/>
        <end position="249"/>
    </location>
</feature>
<dbReference type="CDD" id="cd06261">
    <property type="entry name" value="TM_PBP2"/>
    <property type="match status" value="1"/>
</dbReference>
<feature type="transmembrane region" description="Helical" evidence="7">
    <location>
        <begin position="163"/>
        <end position="181"/>
    </location>
</feature>
<organism evidence="10 11">
    <name type="scientific">Micromonospora olivasterospora</name>
    <dbReference type="NCBI Taxonomy" id="1880"/>
    <lineage>
        <taxon>Bacteria</taxon>
        <taxon>Bacillati</taxon>
        <taxon>Actinomycetota</taxon>
        <taxon>Actinomycetes</taxon>
        <taxon>Micromonosporales</taxon>
        <taxon>Micromonosporaceae</taxon>
        <taxon>Micromonospora</taxon>
    </lineage>
</organism>
<feature type="region of interest" description="Disordered" evidence="8">
    <location>
        <begin position="1"/>
        <end position="23"/>
    </location>
</feature>
<feature type="domain" description="ABC transmembrane type-1" evidence="9">
    <location>
        <begin position="102"/>
        <end position="290"/>
    </location>
</feature>
<dbReference type="OrthoDB" id="6637947at2"/>
<feature type="transmembrane region" description="Helical" evidence="7">
    <location>
        <begin position="139"/>
        <end position="157"/>
    </location>
</feature>
<evidence type="ECO:0000256" key="3">
    <source>
        <dbReference type="ARBA" id="ARBA00022475"/>
    </source>
</evidence>
<dbReference type="Pfam" id="PF00528">
    <property type="entry name" value="BPD_transp_1"/>
    <property type="match status" value="1"/>
</dbReference>
<sequence length="368" mass="38743">MSIPTSSVEQVMPGQGATAQPATRPGLRRRFRFVANGKAATGLAVVAGYAVLAVIGPWIAPYDPDARSAGLLQPPSARHWFGTTHLGQDVFSQVLVGTRGVMLVGLAAGVVATVLSVLVGVTAGYLGDLWDDGLSALSNVFLVIPALPLVIIVTSTITDAGDLVVAVVIGLTSWAWGARVLRAQTLSLRRRDYVEAARATGEHTWRIIVFEILPNLTAVIASGFVGTVIFAVLSEITLAFIGISSVSSWNWGTILFWAQSQQALAQGAWWWFVPAGLAIALLGTALALINFGIDEFVSPRLRSGGRGRVRTADGRTVRMRVGFTPVLALRPAPPPAARPASEASGPSAPPASRRPPEPAAPRRKDGGR</sequence>
<dbReference type="PROSITE" id="PS50928">
    <property type="entry name" value="ABC_TM1"/>
    <property type="match status" value="1"/>
</dbReference>
<dbReference type="AlphaFoldDB" id="A0A562IGH0"/>
<evidence type="ECO:0000256" key="6">
    <source>
        <dbReference type="ARBA" id="ARBA00023136"/>
    </source>
</evidence>
<dbReference type="GO" id="GO:0071916">
    <property type="term" value="F:dipeptide transmembrane transporter activity"/>
    <property type="evidence" value="ECO:0007669"/>
    <property type="project" value="TreeGrafter"/>
</dbReference>
<dbReference type="EMBL" id="VLKE01000001">
    <property type="protein sequence ID" value="TWH69694.1"/>
    <property type="molecule type" value="Genomic_DNA"/>
</dbReference>
<accession>A0A562IGH0</accession>
<dbReference type="PANTHER" id="PTHR43386:SF1">
    <property type="entry name" value="D,D-DIPEPTIDE TRANSPORT SYSTEM PERMEASE PROTEIN DDPC-RELATED"/>
    <property type="match status" value="1"/>
</dbReference>
<evidence type="ECO:0000256" key="4">
    <source>
        <dbReference type="ARBA" id="ARBA00022692"/>
    </source>
</evidence>
<feature type="transmembrane region" description="Helical" evidence="7">
    <location>
        <begin position="269"/>
        <end position="293"/>
    </location>
</feature>
<feature type="region of interest" description="Disordered" evidence="8">
    <location>
        <begin position="328"/>
        <end position="368"/>
    </location>
</feature>
<dbReference type="PANTHER" id="PTHR43386">
    <property type="entry name" value="OLIGOPEPTIDE TRANSPORT SYSTEM PERMEASE PROTEIN APPC"/>
    <property type="match status" value="1"/>
</dbReference>
<evidence type="ECO:0000256" key="8">
    <source>
        <dbReference type="SAM" id="MobiDB-lite"/>
    </source>
</evidence>
<dbReference type="GO" id="GO:0005886">
    <property type="term" value="C:plasma membrane"/>
    <property type="evidence" value="ECO:0007669"/>
    <property type="project" value="UniProtKB-SubCell"/>
</dbReference>
<evidence type="ECO:0000256" key="1">
    <source>
        <dbReference type="ARBA" id="ARBA00004651"/>
    </source>
</evidence>
<dbReference type="Proteomes" id="UP000319825">
    <property type="component" value="Unassembled WGS sequence"/>
</dbReference>
<comment type="caution">
    <text evidence="10">The sequence shown here is derived from an EMBL/GenBank/DDBJ whole genome shotgun (WGS) entry which is preliminary data.</text>
</comment>
<name>A0A562IGH0_MICOL</name>
<dbReference type="InterPro" id="IPR025966">
    <property type="entry name" value="OppC_N"/>
</dbReference>
<feature type="transmembrane region" description="Helical" evidence="7">
    <location>
        <begin position="101"/>
        <end position="127"/>
    </location>
</feature>
<reference evidence="10 11" key="1">
    <citation type="submission" date="2019-07" db="EMBL/GenBank/DDBJ databases">
        <title>R&amp;d 2014.</title>
        <authorList>
            <person name="Klenk H.-P."/>
        </authorList>
    </citation>
    <scope>NUCLEOTIDE SEQUENCE [LARGE SCALE GENOMIC DNA]</scope>
    <source>
        <strain evidence="10 11">DSM 43868</strain>
    </source>
</reference>
<keyword evidence="2 7" id="KW-0813">Transport</keyword>
<dbReference type="SUPFAM" id="SSF161098">
    <property type="entry name" value="MetI-like"/>
    <property type="match status" value="1"/>
</dbReference>
<dbReference type="RefSeq" id="WP_145776181.1">
    <property type="nucleotide sequence ID" value="NZ_BAAATQ010000066.1"/>
</dbReference>
<protein>
    <submittedName>
        <fullName evidence="10">Peptide/nickel transport system permease protein</fullName>
    </submittedName>
</protein>
<keyword evidence="5 7" id="KW-1133">Transmembrane helix</keyword>
<keyword evidence="11" id="KW-1185">Reference proteome</keyword>
<evidence type="ECO:0000259" key="9">
    <source>
        <dbReference type="PROSITE" id="PS50928"/>
    </source>
</evidence>
<proteinExistence type="inferred from homology"/>
<keyword evidence="3" id="KW-1003">Cell membrane</keyword>
<evidence type="ECO:0000256" key="2">
    <source>
        <dbReference type="ARBA" id="ARBA00022448"/>
    </source>
</evidence>
<dbReference type="InterPro" id="IPR000515">
    <property type="entry name" value="MetI-like"/>
</dbReference>
<keyword evidence="4 7" id="KW-0812">Transmembrane</keyword>
<feature type="transmembrane region" description="Helical" evidence="7">
    <location>
        <begin position="39"/>
        <end position="60"/>
    </location>
</feature>
<dbReference type="InterPro" id="IPR035906">
    <property type="entry name" value="MetI-like_sf"/>
</dbReference>
<gene>
    <name evidence="10" type="ORF">JD77_04704</name>
</gene>
<evidence type="ECO:0000256" key="7">
    <source>
        <dbReference type="RuleBase" id="RU363032"/>
    </source>
</evidence>
<feature type="compositionally biased region" description="Basic and acidic residues" evidence="8">
    <location>
        <begin position="354"/>
        <end position="368"/>
    </location>
</feature>
<comment type="subcellular location">
    <subcellularLocation>
        <location evidence="1 7">Cell membrane</location>
        <topology evidence="1 7">Multi-pass membrane protein</topology>
    </subcellularLocation>
</comment>